<accession>A0A8H5FW37</accession>
<proteinExistence type="inferred from homology"/>
<feature type="domain" description="10TM putative phosphate transporter extracellular tail" evidence="10">
    <location>
        <begin position="892"/>
        <end position="960"/>
    </location>
</feature>
<dbReference type="GO" id="GO:0005886">
    <property type="term" value="C:plasma membrane"/>
    <property type="evidence" value="ECO:0007669"/>
    <property type="project" value="TreeGrafter"/>
</dbReference>
<sequence length="969" mass="109155">MSIDRSHVLSSNTTSNFLTALVVNGALLGAEVGAFLILKQRLWRIYGPRTVLPPPDKRAPHFPAGMVNWLPALIRYPTEDIIHNNGLDAYMFLRYLKLLMRIFLVFTLLTFAVIIPADAAGITSSKSGLERISWTNIIRPQDQDRFSAHIVVVYILTFFVIWMIRREMSEFVHRRHQFLISHSHARLPQARTVLITSVPDELAKERELRTFASFVPGGVDRVWLFRDTRSLNELFERRQQACAKLEEAETALLKNAVLAWRKKVKLHKKAMKRRKKDEEGNHMSNELEVPPITGEFLDELVPPAERPHHRTGTWGMIGHKVDTIEWCKQEISELNEKLRQGREHIVKGRFLGSAFIRCNLQLGAHVLAQCLSYHEPLRMHSKWVEVNPKDIVWHNLDDGALEMRSRKVISWAATIGLIIAWAFPVGFIGTLSNLDDLCIKVHWLEWLCKAKPPAPGIIQGVLPPALLAGLFALLPLFLRALAWYGCIPRYSLISVSVYRRFYFFLLVHGFLIVTLSSGITRAIQKIIENPTQTVQELSSQLPGASVFFLTYMITQGLAGAGAALLQLVDLVLHFIKKWFLGRTPRQAYGVTFLMPSADFGVILPRLSLLATIGFAYSVLSPLINLLALLCYAMFYIAWKFLFVQVFDQADEMETGGLYFPMAIGNLFVGLYIEQICLACLFFLKTSGSTTVAVAQAVVMLVLLGITALAHSFINHSYGPLVKYLPMSLATQKIASKYEKQRKHRHERGQGETDDEIDLFSRTTIRSVRRRIKKIPKALDHTLDKTLGTTLNVIKTGLVGESSSVQKHSAEVVDSPKTSEDTIAEATGMKGSSEIYRMKSIDSHVSRATHASKASRTSKKSKHSKKDEETDEDEQWVSRPSLELPTSALMDDSDEENEDDVHAFDHPSTYVDQPWIWIPKDHIGLSAFLVKELVDIGVSASDVGAEMREDGIVEVSRNPPDKNWSGGHDA</sequence>
<comment type="caution">
    <text evidence="13">The sequence shown here is derived from an EMBL/GenBank/DDBJ whole genome shotgun (WGS) entry which is preliminary data.</text>
</comment>
<evidence type="ECO:0000259" key="12">
    <source>
        <dbReference type="Pfam" id="PF14703"/>
    </source>
</evidence>
<feature type="domain" description="CSC1/OSCA1-like cytosolic" evidence="12">
    <location>
        <begin position="190"/>
        <end position="395"/>
    </location>
</feature>
<keyword evidence="3" id="KW-0813">Transport</keyword>
<evidence type="ECO:0000256" key="4">
    <source>
        <dbReference type="ARBA" id="ARBA00022692"/>
    </source>
</evidence>
<feature type="transmembrane region" description="Helical" evidence="8">
    <location>
        <begin position="543"/>
        <end position="572"/>
    </location>
</feature>
<evidence type="ECO:0000256" key="6">
    <source>
        <dbReference type="ARBA" id="ARBA00023136"/>
    </source>
</evidence>
<evidence type="ECO:0000256" key="8">
    <source>
        <dbReference type="SAM" id="Phobius"/>
    </source>
</evidence>
<feature type="transmembrane region" description="Helical" evidence="8">
    <location>
        <begin position="98"/>
        <end position="117"/>
    </location>
</feature>
<evidence type="ECO:0000313" key="13">
    <source>
        <dbReference type="EMBL" id="KAF5351925.1"/>
    </source>
</evidence>
<evidence type="ECO:0008006" key="15">
    <source>
        <dbReference type="Google" id="ProtNLM"/>
    </source>
</evidence>
<dbReference type="PANTHER" id="PTHR13018:SF143">
    <property type="entry name" value="CSC1_OSCA1-LIKE 7TM REGION DOMAIN-CONTAINING PROTEIN"/>
    <property type="match status" value="1"/>
</dbReference>
<evidence type="ECO:0000259" key="10">
    <source>
        <dbReference type="Pfam" id="PF12621"/>
    </source>
</evidence>
<dbReference type="InterPro" id="IPR003864">
    <property type="entry name" value="CSC1/OSCA1-like_7TM"/>
</dbReference>
<dbReference type="Proteomes" id="UP000559027">
    <property type="component" value="Unassembled WGS sequence"/>
</dbReference>
<feature type="transmembrane region" description="Helical" evidence="8">
    <location>
        <begin position="501"/>
        <end position="523"/>
    </location>
</feature>
<comment type="similarity">
    <text evidence="2">Belongs to the CSC1 (TC 1.A.17) family.</text>
</comment>
<protein>
    <recommendedName>
        <fullName evidence="15">DUF221-domain-containing protein</fullName>
    </recommendedName>
</protein>
<feature type="transmembrane region" description="Helical" evidence="8">
    <location>
        <begin position="614"/>
        <end position="638"/>
    </location>
</feature>
<dbReference type="Pfam" id="PF13967">
    <property type="entry name" value="RSN1_TM"/>
    <property type="match status" value="1"/>
</dbReference>
<dbReference type="AlphaFoldDB" id="A0A8H5FW37"/>
<dbReference type="InterPro" id="IPR027815">
    <property type="entry name" value="CSC1/OSCA1-like_cyt"/>
</dbReference>
<feature type="transmembrane region" description="Helical" evidence="8">
    <location>
        <begin position="658"/>
        <end position="683"/>
    </location>
</feature>
<dbReference type="GO" id="GO:0005227">
    <property type="term" value="F:calcium-activated cation channel activity"/>
    <property type="evidence" value="ECO:0007669"/>
    <property type="project" value="InterPro"/>
</dbReference>
<keyword evidence="6 8" id="KW-0472">Membrane</keyword>
<keyword evidence="4 8" id="KW-0812">Transmembrane</keyword>
<evidence type="ECO:0000259" key="11">
    <source>
        <dbReference type="Pfam" id="PF13967"/>
    </source>
</evidence>
<feature type="compositionally biased region" description="Low complexity" evidence="7">
    <location>
        <begin position="845"/>
        <end position="854"/>
    </location>
</feature>
<evidence type="ECO:0000259" key="9">
    <source>
        <dbReference type="Pfam" id="PF02714"/>
    </source>
</evidence>
<evidence type="ECO:0000313" key="14">
    <source>
        <dbReference type="Proteomes" id="UP000559027"/>
    </source>
</evidence>
<organism evidence="13 14">
    <name type="scientific">Leucocoprinus leucothites</name>
    <dbReference type="NCBI Taxonomy" id="201217"/>
    <lineage>
        <taxon>Eukaryota</taxon>
        <taxon>Fungi</taxon>
        <taxon>Dikarya</taxon>
        <taxon>Basidiomycota</taxon>
        <taxon>Agaricomycotina</taxon>
        <taxon>Agaricomycetes</taxon>
        <taxon>Agaricomycetidae</taxon>
        <taxon>Agaricales</taxon>
        <taxon>Agaricineae</taxon>
        <taxon>Agaricaceae</taxon>
        <taxon>Leucocoprinus</taxon>
    </lineage>
</organism>
<evidence type="ECO:0000256" key="3">
    <source>
        <dbReference type="ARBA" id="ARBA00022448"/>
    </source>
</evidence>
<gene>
    <name evidence="13" type="ORF">D9756_007456</name>
</gene>
<feature type="domain" description="CSC1/OSCA1-like 7TM region" evidence="9">
    <location>
        <begin position="406"/>
        <end position="681"/>
    </location>
</feature>
<dbReference type="Pfam" id="PF14703">
    <property type="entry name" value="PHM7_cyt"/>
    <property type="match status" value="1"/>
</dbReference>
<feature type="domain" description="CSC1/OSCA1-like N-terminal transmembrane" evidence="11">
    <location>
        <begin position="17"/>
        <end position="167"/>
    </location>
</feature>
<evidence type="ECO:0000256" key="5">
    <source>
        <dbReference type="ARBA" id="ARBA00022989"/>
    </source>
</evidence>
<dbReference type="Pfam" id="PF12621">
    <property type="entry name" value="PHM7_ext"/>
    <property type="match status" value="1"/>
</dbReference>
<feature type="transmembrane region" description="Helical" evidence="8">
    <location>
        <begin position="408"/>
        <end position="427"/>
    </location>
</feature>
<feature type="region of interest" description="Disordered" evidence="7">
    <location>
        <begin position="843"/>
        <end position="885"/>
    </location>
</feature>
<feature type="transmembrane region" description="Helical" evidence="8">
    <location>
        <begin position="461"/>
        <end position="481"/>
    </location>
</feature>
<dbReference type="OrthoDB" id="1076608at2759"/>
<dbReference type="Pfam" id="PF02714">
    <property type="entry name" value="RSN1_7TM"/>
    <property type="match status" value="1"/>
</dbReference>
<keyword evidence="5 8" id="KW-1133">Transmembrane helix</keyword>
<dbReference type="InterPro" id="IPR022257">
    <property type="entry name" value="PHM7_ext"/>
</dbReference>
<feature type="transmembrane region" description="Helical" evidence="8">
    <location>
        <begin position="17"/>
        <end position="38"/>
    </location>
</feature>
<reference evidence="13 14" key="1">
    <citation type="journal article" date="2020" name="ISME J.">
        <title>Uncovering the hidden diversity of litter-decomposition mechanisms in mushroom-forming fungi.</title>
        <authorList>
            <person name="Floudas D."/>
            <person name="Bentzer J."/>
            <person name="Ahren D."/>
            <person name="Johansson T."/>
            <person name="Persson P."/>
            <person name="Tunlid A."/>
        </authorList>
    </citation>
    <scope>NUCLEOTIDE SEQUENCE [LARGE SCALE GENOMIC DNA]</scope>
    <source>
        <strain evidence="13 14">CBS 146.42</strain>
    </source>
</reference>
<dbReference type="InterPro" id="IPR032880">
    <property type="entry name" value="CSC1/OSCA1-like_N"/>
</dbReference>
<evidence type="ECO:0000256" key="1">
    <source>
        <dbReference type="ARBA" id="ARBA00004141"/>
    </source>
</evidence>
<evidence type="ECO:0000256" key="7">
    <source>
        <dbReference type="SAM" id="MobiDB-lite"/>
    </source>
</evidence>
<dbReference type="EMBL" id="JAACJO010000012">
    <property type="protein sequence ID" value="KAF5351925.1"/>
    <property type="molecule type" value="Genomic_DNA"/>
</dbReference>
<keyword evidence="14" id="KW-1185">Reference proteome</keyword>
<dbReference type="PANTHER" id="PTHR13018">
    <property type="entry name" value="PROBABLE MEMBRANE PROTEIN DUF221-RELATED"/>
    <property type="match status" value="1"/>
</dbReference>
<name>A0A8H5FW37_9AGAR</name>
<evidence type="ECO:0000256" key="2">
    <source>
        <dbReference type="ARBA" id="ARBA00007779"/>
    </source>
</evidence>
<comment type="subcellular location">
    <subcellularLocation>
        <location evidence="1">Membrane</location>
        <topology evidence="1">Multi-pass membrane protein</topology>
    </subcellularLocation>
</comment>
<feature type="transmembrane region" description="Helical" evidence="8">
    <location>
        <begin position="690"/>
        <end position="713"/>
    </location>
</feature>
<feature type="transmembrane region" description="Helical" evidence="8">
    <location>
        <begin position="146"/>
        <end position="164"/>
    </location>
</feature>
<dbReference type="InterPro" id="IPR045122">
    <property type="entry name" value="Csc1-like"/>
</dbReference>